<dbReference type="AlphaFoldDB" id="K0ILV1"/>
<sequence>MYLYRQVFSHLHIFGKKQVVNCAVCGKELGRHKYKPGEDWGIEGLLCGDCHIEKTREFMLKQEETPDICAMCGKEIMGDGHKPRWQWEMEQGALLCKLCFDKKDSDYNRKTNFCAICNSKLGLFYYHPKPAWHIEGNLCRKCWDSRNSKG</sequence>
<protein>
    <submittedName>
        <fullName evidence="1">Uncharacterized protein</fullName>
    </submittedName>
</protein>
<dbReference type="KEGG" id="nga:Ngar_c04270"/>
<reference evidence="1 2" key="1">
    <citation type="journal article" date="2012" name="Environ. Microbiol.">
        <title>The genome of the ammonia-oxidizing Candidatus Nitrososphaera gargensis: insights into metabolic versatility and environmental adaptations.</title>
        <authorList>
            <person name="Spang A."/>
            <person name="Poehlein A."/>
            <person name="Offre P."/>
            <person name="Zumbragel S."/>
            <person name="Haider S."/>
            <person name="Rychlik N."/>
            <person name="Nowka B."/>
            <person name="Schmeisser C."/>
            <person name="Lebedeva E.V."/>
            <person name="Rattei T."/>
            <person name="Bohm C."/>
            <person name="Schmid M."/>
            <person name="Galushko A."/>
            <person name="Hatzenpichler R."/>
            <person name="Weinmaier T."/>
            <person name="Daniel R."/>
            <person name="Schleper C."/>
            <person name="Spieck E."/>
            <person name="Streit W."/>
            <person name="Wagner M."/>
        </authorList>
    </citation>
    <scope>NUCLEOTIDE SEQUENCE [LARGE SCALE GENOMIC DNA]</scope>
    <source>
        <strain evidence="2">Ga9.2</strain>
    </source>
</reference>
<dbReference type="EMBL" id="CP002408">
    <property type="protein sequence ID" value="AFU57374.1"/>
    <property type="molecule type" value="Genomic_DNA"/>
</dbReference>
<evidence type="ECO:0000313" key="2">
    <source>
        <dbReference type="Proteomes" id="UP000008037"/>
    </source>
</evidence>
<name>K0ILV1_NITGG</name>
<proteinExistence type="predicted"/>
<dbReference type="Proteomes" id="UP000008037">
    <property type="component" value="Chromosome"/>
</dbReference>
<dbReference type="InParanoid" id="K0ILV1"/>
<organism evidence="1 2">
    <name type="scientific">Nitrososphaera gargensis (strain Ga9.2)</name>
    <dbReference type="NCBI Taxonomy" id="1237085"/>
    <lineage>
        <taxon>Archaea</taxon>
        <taxon>Nitrososphaerota</taxon>
        <taxon>Nitrososphaeria</taxon>
        <taxon>Nitrososphaerales</taxon>
        <taxon>Nitrososphaeraceae</taxon>
        <taxon>Nitrososphaera</taxon>
    </lineage>
</organism>
<dbReference type="HOGENOM" id="CLU_127465_0_0_2"/>
<evidence type="ECO:0000313" key="1">
    <source>
        <dbReference type="EMBL" id="AFU57374.1"/>
    </source>
</evidence>
<keyword evidence="2" id="KW-1185">Reference proteome</keyword>
<dbReference type="BioCyc" id="CNIT1237085:G1324-426-MONOMER"/>
<accession>K0ILV1</accession>
<gene>
    <name evidence="1" type="ordered locus">Ngar_c04270</name>
</gene>